<proteinExistence type="predicted"/>
<keyword evidence="1" id="KW-1133">Transmembrane helix</keyword>
<name>A0A317WQ30_9EURO</name>
<gene>
    <name evidence="2" type="ORF">BO70DRAFT_184441</name>
</gene>
<comment type="caution">
    <text evidence="2">The sequence shown here is derived from an EMBL/GenBank/DDBJ whole genome shotgun (WGS) entry which is preliminary data.</text>
</comment>
<keyword evidence="1" id="KW-0472">Membrane</keyword>
<keyword evidence="1" id="KW-0812">Transmembrane</keyword>
<reference evidence="2 3" key="1">
    <citation type="submission" date="2016-12" db="EMBL/GenBank/DDBJ databases">
        <title>The genomes of Aspergillus section Nigri reveals drivers in fungal speciation.</title>
        <authorList>
            <consortium name="DOE Joint Genome Institute"/>
            <person name="Vesth T.C."/>
            <person name="Nybo J."/>
            <person name="Theobald S."/>
            <person name="Brandl J."/>
            <person name="Frisvad J.C."/>
            <person name="Nielsen K.F."/>
            <person name="Lyhne E.K."/>
            <person name="Kogle M.E."/>
            <person name="Kuo A."/>
            <person name="Riley R."/>
            <person name="Clum A."/>
            <person name="Nolan M."/>
            <person name="Lipzen A."/>
            <person name="Salamov A."/>
            <person name="Henrissat B."/>
            <person name="Wiebenga A."/>
            <person name="De Vries R.P."/>
            <person name="Grigoriev I.V."/>
            <person name="Mortensen U.H."/>
            <person name="Andersen M.R."/>
            <person name="Baker S.E."/>
        </authorList>
    </citation>
    <scope>NUCLEOTIDE SEQUENCE [LARGE SCALE GENOMIC DNA]</scope>
    <source>
        <strain evidence="2 3">CBS 117.55</strain>
    </source>
</reference>
<evidence type="ECO:0000313" key="3">
    <source>
        <dbReference type="Proteomes" id="UP000247233"/>
    </source>
</evidence>
<dbReference type="GeneID" id="37060692"/>
<protein>
    <submittedName>
        <fullName evidence="2">Uncharacterized protein</fullName>
    </submittedName>
</protein>
<evidence type="ECO:0000256" key="1">
    <source>
        <dbReference type="SAM" id="Phobius"/>
    </source>
</evidence>
<feature type="transmembrane region" description="Helical" evidence="1">
    <location>
        <begin position="88"/>
        <end position="109"/>
    </location>
</feature>
<dbReference type="EMBL" id="MSFL01000005">
    <property type="protein sequence ID" value="PWY88533.1"/>
    <property type="molecule type" value="Genomic_DNA"/>
</dbReference>
<dbReference type="Proteomes" id="UP000247233">
    <property type="component" value="Unassembled WGS sequence"/>
</dbReference>
<sequence>MMAWGRADVSGLAAHHHYTLYKKVFHIAAPVPVVNRWIGGSMGGGRLLVTPEARQPSPAETSGAEINGVIVESVALAFHVPRWLMPRVVLYIASLCITGNIVIFCHGRVTYRQPGLGWPVITTIARTDDFRANLFCGRFGSNFRTA</sequence>
<dbReference type="AlphaFoldDB" id="A0A317WQ30"/>
<organism evidence="2 3">
    <name type="scientific">Aspergillus heteromorphus CBS 117.55</name>
    <dbReference type="NCBI Taxonomy" id="1448321"/>
    <lineage>
        <taxon>Eukaryota</taxon>
        <taxon>Fungi</taxon>
        <taxon>Dikarya</taxon>
        <taxon>Ascomycota</taxon>
        <taxon>Pezizomycotina</taxon>
        <taxon>Eurotiomycetes</taxon>
        <taxon>Eurotiomycetidae</taxon>
        <taxon>Eurotiales</taxon>
        <taxon>Aspergillaceae</taxon>
        <taxon>Aspergillus</taxon>
        <taxon>Aspergillus subgen. Circumdati</taxon>
    </lineage>
</organism>
<dbReference type="VEuPathDB" id="FungiDB:BO70DRAFT_184441"/>
<accession>A0A317WQ30</accession>
<keyword evidence="3" id="KW-1185">Reference proteome</keyword>
<evidence type="ECO:0000313" key="2">
    <source>
        <dbReference type="EMBL" id="PWY88533.1"/>
    </source>
</evidence>
<dbReference type="RefSeq" id="XP_025402069.1">
    <property type="nucleotide sequence ID" value="XM_025538455.1"/>
</dbReference>